<sequence length="363" mass="42316">MKILHAAYMKDASSGIVNQMYWEQEAAKELGISWKSILFVQNPNGFQNNEIVTVCNDIMGGELKKWFKAKKSYYSWLEGIMQEYDVLIIRHSLCDPFEPFFIRKMIKPVYIMHHTFEIDELYSYNYGVKTKIKSLMEIYFGKKSISYSKGIVAVTKEIFLYENSRVNGKFKKEIVYPNGIISQHDIILDDRNDDIPEIVFIASYFNGWHGLDLLLHNLSSINDDFILHIVGDVSVEDELLAKKDSRVILHGHLNNIEISQLMSKMWIGLASFGLFRKGMKEACTLKVREYLNYGLPIYSGHKDIFPEEFEYYKFGEPKFVDILSFAHLMRKVSKSDVKQAAIKFIDKKILLKELYEQLLEEKS</sequence>
<evidence type="ECO:0000313" key="1">
    <source>
        <dbReference type="EMBL" id="APP30561.1"/>
    </source>
</evidence>
<accession>A0A5P1UG32</accession>
<evidence type="ECO:0000313" key="2">
    <source>
        <dbReference type="Proteomes" id="UP000072389"/>
    </source>
</evidence>
<gene>
    <name evidence="1" type="ORF">AUO97_06915</name>
</gene>
<dbReference type="Gene3D" id="3.40.50.2000">
    <property type="entry name" value="Glycogen Phosphorylase B"/>
    <property type="match status" value="1"/>
</dbReference>
<dbReference type="KEGG" id="abk:LX00_00495"/>
<protein>
    <submittedName>
        <fullName evidence="1">Glycosyltransferase</fullName>
    </submittedName>
</protein>
<dbReference type="RefSeq" id="WP_009519243.1">
    <property type="nucleotide sequence ID" value="NZ_CAUZGM010000008.1"/>
</dbReference>
<dbReference type="SUPFAM" id="SSF53756">
    <property type="entry name" value="UDP-Glycosyltransferase/glycogen phosphorylase"/>
    <property type="match status" value="1"/>
</dbReference>
<organism evidence="1 2">
    <name type="scientific">Acinetobacter baumannii</name>
    <dbReference type="NCBI Taxonomy" id="470"/>
    <lineage>
        <taxon>Bacteria</taxon>
        <taxon>Pseudomonadati</taxon>
        <taxon>Pseudomonadota</taxon>
        <taxon>Gammaproteobacteria</taxon>
        <taxon>Moraxellales</taxon>
        <taxon>Moraxellaceae</taxon>
        <taxon>Acinetobacter</taxon>
        <taxon>Acinetobacter calcoaceticus/baumannii complex</taxon>
    </lineage>
</organism>
<reference evidence="1 2" key="1">
    <citation type="journal article" date="2014" name="Antimicrob. Agents Chemother.">
        <title>Triclosan can select for an AdeIJK-overexpressing mutant of Acinetobacter baumannii ATCC 17978 that displays reduced susceptibility to multiple antibiotics.</title>
        <authorList>
            <person name="Fernando D.M."/>
            <person name="Xu W."/>
            <person name="Loewen P.C."/>
            <person name="Zhanel G.G."/>
            <person name="Kumar A."/>
        </authorList>
    </citation>
    <scope>NUCLEOTIDE SEQUENCE [LARGE SCALE GENOMIC DNA]</scope>
    <source>
        <strain evidence="2">ATCC 17978</strain>
    </source>
</reference>
<dbReference type="EMBL" id="CP018664">
    <property type="protein sequence ID" value="APP30561.1"/>
    <property type="molecule type" value="Genomic_DNA"/>
</dbReference>
<dbReference type="Pfam" id="PF13692">
    <property type="entry name" value="Glyco_trans_1_4"/>
    <property type="match status" value="1"/>
</dbReference>
<dbReference type="AlphaFoldDB" id="A0A5P1UG32"/>
<dbReference type="Proteomes" id="UP000072389">
    <property type="component" value="Chromosome"/>
</dbReference>
<proteinExistence type="predicted"/>
<name>A0A5P1UG32_ACIBA</name>